<organism evidence="3 4">
    <name type="scientific">Sinosporangium album</name>
    <dbReference type="NCBI Taxonomy" id="504805"/>
    <lineage>
        <taxon>Bacteria</taxon>
        <taxon>Bacillati</taxon>
        <taxon>Actinomycetota</taxon>
        <taxon>Actinomycetes</taxon>
        <taxon>Streptosporangiales</taxon>
        <taxon>Streptosporangiaceae</taxon>
        <taxon>Sinosporangium</taxon>
    </lineage>
</organism>
<keyword evidence="1" id="KW-0547">Nucleotide-binding</keyword>
<protein>
    <submittedName>
        <fullName evidence="3">Glutathione synthase/RimK-type ligase, ATP-grasp superfamily</fullName>
    </submittedName>
</protein>
<keyword evidence="1" id="KW-0067">ATP-binding</keyword>
<keyword evidence="4" id="KW-1185">Reference proteome</keyword>
<keyword evidence="3" id="KW-0436">Ligase</keyword>
<accession>A0A1G7QUK8</accession>
<evidence type="ECO:0000313" key="3">
    <source>
        <dbReference type="EMBL" id="SDG02192.1"/>
    </source>
</evidence>
<dbReference type="InterPro" id="IPR011761">
    <property type="entry name" value="ATP-grasp"/>
</dbReference>
<dbReference type="PROSITE" id="PS50975">
    <property type="entry name" value="ATP_GRASP"/>
    <property type="match status" value="1"/>
</dbReference>
<dbReference type="Proteomes" id="UP000198923">
    <property type="component" value="Unassembled WGS sequence"/>
</dbReference>
<dbReference type="EMBL" id="FNCN01000001">
    <property type="protein sequence ID" value="SDG02192.1"/>
    <property type="molecule type" value="Genomic_DNA"/>
</dbReference>
<dbReference type="RefSeq" id="WP_093167130.1">
    <property type="nucleotide sequence ID" value="NZ_FNCN01000001.1"/>
</dbReference>
<gene>
    <name evidence="3" type="ORF">SAMN05421505_101130</name>
</gene>
<dbReference type="GO" id="GO:0005524">
    <property type="term" value="F:ATP binding"/>
    <property type="evidence" value="ECO:0007669"/>
    <property type="project" value="UniProtKB-UniRule"/>
</dbReference>
<dbReference type="SUPFAM" id="SSF56059">
    <property type="entry name" value="Glutathione synthetase ATP-binding domain-like"/>
    <property type="match status" value="1"/>
</dbReference>
<dbReference type="STRING" id="504805.SAMN05421505_101130"/>
<evidence type="ECO:0000256" key="1">
    <source>
        <dbReference type="PROSITE-ProRule" id="PRU00409"/>
    </source>
</evidence>
<proteinExistence type="predicted"/>
<dbReference type="OrthoDB" id="581833at2"/>
<dbReference type="InterPro" id="IPR040754">
    <property type="entry name" value="PreAtp-grasp"/>
</dbReference>
<evidence type="ECO:0000313" key="4">
    <source>
        <dbReference type="Proteomes" id="UP000198923"/>
    </source>
</evidence>
<dbReference type="GO" id="GO:0046872">
    <property type="term" value="F:metal ion binding"/>
    <property type="evidence" value="ECO:0007669"/>
    <property type="project" value="InterPro"/>
</dbReference>
<sequence>MTTRPGRPSRPGRPGRTSRTSRAILANIVNDIMVEAPTEAYRRAMAAVTPRKLWQAHPGDCVVMLAPCSAVFRDYVASVIDLDVDRVEIVAPPEVRGAHALEVAADLGALDRVAEREELLPFVLDAPVLEFARRRGVRLLPYGDPPDDAVVAALRLINTKRGFREVAAGLGLPVADGGHAATVAELAERIGGFLGTREAVIIKTNRASNGFGNAVIRRDAERTIEEQVHDAVAGQPLRGCGWVFEEFLPFTATPSMEMLVEDGGVTEFYTCDQRTVNNAWTGMVTPAREGPRHHALVVAAHAVGGWLRERGYRGIYDVDCGVHDGGYVVTEANVRRTGGTYLEELARRLRSGDSPVRWRADVRHGAAGLDFAGAVAKLGAEGLSDPAAPARAVLTADTLDVDGKWRYLVVGCDDDAVADAESRLERILGIGIA</sequence>
<dbReference type="GO" id="GO:0016874">
    <property type="term" value="F:ligase activity"/>
    <property type="evidence" value="ECO:0007669"/>
    <property type="project" value="UniProtKB-KW"/>
</dbReference>
<dbReference type="AlphaFoldDB" id="A0A1G7QUK8"/>
<evidence type="ECO:0000259" key="2">
    <source>
        <dbReference type="PROSITE" id="PS50975"/>
    </source>
</evidence>
<reference evidence="3 4" key="1">
    <citation type="submission" date="2016-10" db="EMBL/GenBank/DDBJ databases">
        <authorList>
            <person name="de Groot N.N."/>
        </authorList>
    </citation>
    <scope>NUCLEOTIDE SEQUENCE [LARGE SCALE GENOMIC DNA]</scope>
    <source>
        <strain evidence="3 4">CPCC 201354</strain>
    </source>
</reference>
<dbReference type="Pfam" id="PF18604">
    <property type="entry name" value="PreAtp-grasp"/>
    <property type="match status" value="1"/>
</dbReference>
<feature type="domain" description="ATP-grasp" evidence="2">
    <location>
        <begin position="164"/>
        <end position="380"/>
    </location>
</feature>
<name>A0A1G7QUK8_9ACTN</name>